<dbReference type="Proteomes" id="UP000290289">
    <property type="component" value="Chromosome 16"/>
</dbReference>
<keyword evidence="2" id="KW-0808">Transferase</keyword>
<evidence type="ECO:0008006" key="6">
    <source>
        <dbReference type="Google" id="ProtNLM"/>
    </source>
</evidence>
<sequence>MKIEVIERAYIKPSMPTPPHLCKHEFSFLDQIATHIFMPMIFFYNNNHVNDARTYSDKVKQSLSEILTQYYPLAGRIIENAFIDCNDQGAPYVQARVRSPLSDVISEADPNQLNKLLPCELDKVGDLVLAIQVSMFDCGGMAIGICISHKVADALSFITFLNSWASISRGDCNITNISPPIFDLATLFPPRSISGFKPSTGIAREKIVTKRFVFSASTIASLRSKYTDNKANEIKPSRIEALSAFIWARFIASTQGKPNPNTLYRVLHTVNLRTRMDPPLPEYHFGNVSRFVMSSPSFDEGEDTCYGIVRQMRQAIKTIDGDYIAKIKEGNELLEFLKQRMEEFMKGEVASFSFTSLCRFPLYETDFGWGKPVWVGSVSFPFKNLVSFIDAGSSGGIEAWVNLKEEDMAKFQHDEQLLACTYPAQDAKEIIRPSSPTPDHHCTYQLSFLNQISPPVYNPIVIFYSSSDPETKFDIVEISNQLKISLSDVLTQFYLLVGRAQGNLFMDCNDQGIPYLETRVKCQISDVIENPIPIVLNKFILFQVDEVTDISLGVQLNIFEPGGIALATARQQGDHNHIVRPQFVSAKLFPPKNISGFNPRVGITKDNIVTKMFVFEDSKIEALKSKYSALSTFIWSRFVAATQVKSGIAPKRLYSIVYAVNLRTMIDPPFLEHWFGNICRIAMTIPFLDIEEGCYGIVKQVRDQVKSQQKLHWKIAGRQ</sequence>
<dbReference type="PANTHER" id="PTHR31623:SF121">
    <property type="entry name" value="STEMMADENINE O-ACETYLTRANSFERASE-LIKE"/>
    <property type="match status" value="1"/>
</dbReference>
<evidence type="ECO:0000256" key="3">
    <source>
        <dbReference type="ARBA" id="ARBA00023315"/>
    </source>
</evidence>
<dbReference type="InterPro" id="IPR023213">
    <property type="entry name" value="CAT-like_dom_sf"/>
</dbReference>
<organism evidence="4 5">
    <name type="scientific">Malus domestica</name>
    <name type="common">Apple</name>
    <name type="synonym">Pyrus malus</name>
    <dbReference type="NCBI Taxonomy" id="3750"/>
    <lineage>
        <taxon>Eukaryota</taxon>
        <taxon>Viridiplantae</taxon>
        <taxon>Streptophyta</taxon>
        <taxon>Embryophyta</taxon>
        <taxon>Tracheophyta</taxon>
        <taxon>Spermatophyta</taxon>
        <taxon>Magnoliopsida</taxon>
        <taxon>eudicotyledons</taxon>
        <taxon>Gunneridae</taxon>
        <taxon>Pentapetalae</taxon>
        <taxon>rosids</taxon>
        <taxon>fabids</taxon>
        <taxon>Rosales</taxon>
        <taxon>Rosaceae</taxon>
        <taxon>Amygdaloideae</taxon>
        <taxon>Maleae</taxon>
        <taxon>Malus</taxon>
    </lineage>
</organism>
<reference evidence="4 5" key="1">
    <citation type="submission" date="2018-10" db="EMBL/GenBank/DDBJ databases">
        <title>A high-quality apple genome assembly.</title>
        <authorList>
            <person name="Hu J."/>
        </authorList>
    </citation>
    <scope>NUCLEOTIDE SEQUENCE [LARGE SCALE GENOMIC DNA]</scope>
    <source>
        <strain evidence="5">cv. HFTH1</strain>
        <tissue evidence="4">Young leaf</tissue>
    </source>
</reference>
<protein>
    <recommendedName>
        <fullName evidence="6">Vinorine synthase-like</fullName>
    </recommendedName>
</protein>
<dbReference type="PANTHER" id="PTHR31623">
    <property type="entry name" value="F21J9.9"/>
    <property type="match status" value="1"/>
</dbReference>
<keyword evidence="3" id="KW-0012">Acyltransferase</keyword>
<keyword evidence="5" id="KW-1185">Reference proteome</keyword>
<dbReference type="Gene3D" id="3.30.559.10">
    <property type="entry name" value="Chloramphenicol acetyltransferase-like domain"/>
    <property type="match status" value="4"/>
</dbReference>
<name>A0A498HRX6_MALDO</name>
<comment type="similarity">
    <text evidence="1">Belongs to the plant acyltransferase family.</text>
</comment>
<evidence type="ECO:0000256" key="2">
    <source>
        <dbReference type="ARBA" id="ARBA00022679"/>
    </source>
</evidence>
<dbReference type="AlphaFoldDB" id="A0A498HRX6"/>
<evidence type="ECO:0000256" key="1">
    <source>
        <dbReference type="ARBA" id="ARBA00009861"/>
    </source>
</evidence>
<gene>
    <name evidence="4" type="ORF">DVH24_033755</name>
</gene>
<accession>A0A498HRX6</accession>
<comment type="caution">
    <text evidence="4">The sequence shown here is derived from an EMBL/GenBank/DDBJ whole genome shotgun (WGS) entry which is preliminary data.</text>
</comment>
<proteinExistence type="inferred from homology"/>
<evidence type="ECO:0000313" key="4">
    <source>
        <dbReference type="EMBL" id="RXH72217.1"/>
    </source>
</evidence>
<dbReference type="EMBL" id="RDQH01000342">
    <property type="protein sequence ID" value="RXH72217.1"/>
    <property type="molecule type" value="Genomic_DNA"/>
</dbReference>
<dbReference type="GO" id="GO:0016746">
    <property type="term" value="F:acyltransferase activity"/>
    <property type="evidence" value="ECO:0007669"/>
    <property type="project" value="UniProtKB-KW"/>
</dbReference>
<dbReference type="Pfam" id="PF02458">
    <property type="entry name" value="Transferase"/>
    <property type="match status" value="2"/>
</dbReference>
<evidence type="ECO:0000313" key="5">
    <source>
        <dbReference type="Proteomes" id="UP000290289"/>
    </source>
</evidence>